<protein>
    <submittedName>
        <fullName evidence="1">13334_t:CDS:1</fullName>
    </submittedName>
</protein>
<keyword evidence="2" id="KW-1185">Reference proteome</keyword>
<proteinExistence type="predicted"/>
<dbReference type="EMBL" id="CAJVPU010004059">
    <property type="protein sequence ID" value="CAG8527580.1"/>
    <property type="molecule type" value="Genomic_DNA"/>
</dbReference>
<accession>A0ACA9LFE2</accession>
<comment type="caution">
    <text evidence="1">The sequence shown here is derived from an EMBL/GenBank/DDBJ whole genome shotgun (WGS) entry which is preliminary data.</text>
</comment>
<organism evidence="1 2">
    <name type="scientific">Dentiscutata heterogama</name>
    <dbReference type="NCBI Taxonomy" id="1316150"/>
    <lineage>
        <taxon>Eukaryota</taxon>
        <taxon>Fungi</taxon>
        <taxon>Fungi incertae sedis</taxon>
        <taxon>Mucoromycota</taxon>
        <taxon>Glomeromycotina</taxon>
        <taxon>Glomeromycetes</taxon>
        <taxon>Diversisporales</taxon>
        <taxon>Gigasporaceae</taxon>
        <taxon>Dentiscutata</taxon>
    </lineage>
</organism>
<dbReference type="Proteomes" id="UP000789702">
    <property type="component" value="Unassembled WGS sequence"/>
</dbReference>
<name>A0ACA9LFE2_9GLOM</name>
<feature type="non-terminal residue" evidence="1">
    <location>
        <position position="1"/>
    </location>
</feature>
<gene>
    <name evidence="1" type="ORF">DHETER_LOCUS4216</name>
</gene>
<evidence type="ECO:0000313" key="1">
    <source>
        <dbReference type="EMBL" id="CAG8527580.1"/>
    </source>
</evidence>
<sequence length="380" mass="44044">SSTTNVIQTRILILAMINQNDSSTTDDPLNLGLNPVLKSAYFINQNSQDVQIPLDGIYQASSKIYNLMKVKKYSTSNWKKHDLHPKTADEKTIEWIFLVDLLNFSFWSDFDKGTDISENQKFSITFKNQQYTGYWSLCAAINRSIEEGIPITTPSFYGSETALSDQVIQHIFRSSSPNSQIPLLKERIECIREAGKVLTTKFDGSFINCIKASNKSCINLLKIIVDNFPCFRDEIMFLGKKVYFYKRAQILIADIWACFEGKEYGEFKDIDEITMFADYRVPQALYHLGAIKYSDNLIKTLERHELLEYGSKLEVEIRGCSIWAVELLRREIKRVAERENGQDMIPVLNAIILDFFIWDFAKEHTNELEVEFHRTRSIYY</sequence>
<evidence type="ECO:0000313" key="2">
    <source>
        <dbReference type="Proteomes" id="UP000789702"/>
    </source>
</evidence>
<reference evidence="1" key="1">
    <citation type="submission" date="2021-06" db="EMBL/GenBank/DDBJ databases">
        <authorList>
            <person name="Kallberg Y."/>
            <person name="Tangrot J."/>
            <person name="Rosling A."/>
        </authorList>
    </citation>
    <scope>NUCLEOTIDE SEQUENCE</scope>
    <source>
        <strain evidence="1">IL203A</strain>
    </source>
</reference>